<evidence type="ECO:0000256" key="2">
    <source>
        <dbReference type="SAM" id="MobiDB-lite"/>
    </source>
</evidence>
<evidence type="ECO:0000256" key="1">
    <source>
        <dbReference type="SAM" id="Coils"/>
    </source>
</evidence>
<evidence type="ECO:0000313" key="4">
    <source>
        <dbReference type="Proteomes" id="UP000818624"/>
    </source>
</evidence>
<keyword evidence="4" id="KW-1185">Reference proteome</keyword>
<organism evidence="3 4">
    <name type="scientific">Malassezia furfur</name>
    <name type="common">Pityriasis versicolor infection agent</name>
    <name type="synonym">Pityrosporum furfur</name>
    <dbReference type="NCBI Taxonomy" id="55194"/>
    <lineage>
        <taxon>Eukaryota</taxon>
        <taxon>Fungi</taxon>
        <taxon>Dikarya</taxon>
        <taxon>Basidiomycota</taxon>
        <taxon>Ustilaginomycotina</taxon>
        <taxon>Malasseziomycetes</taxon>
        <taxon>Malasseziales</taxon>
        <taxon>Malasseziaceae</taxon>
        <taxon>Malassezia</taxon>
    </lineage>
</organism>
<gene>
    <name evidence="3" type="ORF">GLX27_002461</name>
</gene>
<feature type="coiled-coil region" evidence="1">
    <location>
        <begin position="58"/>
        <end position="97"/>
    </location>
</feature>
<sequence>MEREMQERENRAEVDEDEEQLKAKMHLVDDEMTAEQFYELMSALGNDGIIQPENPIQRAHEEGHLEKIEEELRQLEIEEQKREDEELQRVVDEWSKSKMRRTVGNARASEFDEQEAEVASKPETPAQAKIEAEAENVEKSS</sequence>
<feature type="compositionally biased region" description="Basic and acidic residues" evidence="2">
    <location>
        <begin position="130"/>
        <end position="141"/>
    </location>
</feature>
<evidence type="ECO:0000313" key="3">
    <source>
        <dbReference type="EMBL" id="WFD47799.1"/>
    </source>
</evidence>
<protein>
    <submittedName>
        <fullName evidence="3">Uncharacterized protein</fullName>
    </submittedName>
</protein>
<proteinExistence type="predicted"/>
<accession>A0ABY8ES42</accession>
<feature type="region of interest" description="Disordered" evidence="2">
    <location>
        <begin position="98"/>
        <end position="141"/>
    </location>
</feature>
<name>A0ABY8ES42_MALFU</name>
<keyword evidence="1" id="KW-0175">Coiled coil</keyword>
<dbReference type="Proteomes" id="UP000818624">
    <property type="component" value="Chromosome 2"/>
</dbReference>
<reference evidence="3 4" key="1">
    <citation type="journal article" date="2020" name="Elife">
        <title>Loss of centromere function drives karyotype evolution in closely related Malassezia species.</title>
        <authorList>
            <person name="Sankaranarayanan S.R."/>
            <person name="Ianiri G."/>
            <person name="Coelho M.A."/>
            <person name="Reza M.H."/>
            <person name="Thimmappa B.C."/>
            <person name="Ganguly P."/>
            <person name="Vadnala R.N."/>
            <person name="Sun S."/>
            <person name="Siddharthan R."/>
            <person name="Tellgren-Roth C."/>
            <person name="Dawson T.L."/>
            <person name="Heitman J."/>
            <person name="Sanyal K."/>
        </authorList>
    </citation>
    <scope>NUCLEOTIDE SEQUENCE [LARGE SCALE GENOMIC DNA]</scope>
    <source>
        <strain evidence="3">CBS14141</strain>
    </source>
</reference>
<dbReference type="EMBL" id="CP046235">
    <property type="protein sequence ID" value="WFD47799.1"/>
    <property type="molecule type" value="Genomic_DNA"/>
</dbReference>